<dbReference type="EMBL" id="CM047741">
    <property type="protein sequence ID" value="KAJ0038211.1"/>
    <property type="molecule type" value="Genomic_DNA"/>
</dbReference>
<accession>A0ACC0YLQ1</accession>
<evidence type="ECO:0000313" key="2">
    <source>
        <dbReference type="Proteomes" id="UP001163603"/>
    </source>
</evidence>
<sequence length="95" mass="10769">MRSNKDVSLQIMGVFPQNIHLPCPKKEQIMGPSRLNVNLHHLNCLARYSLEDAELIYGQVAGFSSRSTKIWKFGSCYILSHIHSFKLEGIANLII</sequence>
<protein>
    <submittedName>
        <fullName evidence="1">Uncharacterized protein</fullName>
    </submittedName>
</protein>
<comment type="caution">
    <text evidence="1">The sequence shown here is derived from an EMBL/GenBank/DDBJ whole genome shotgun (WGS) entry which is preliminary data.</text>
</comment>
<evidence type="ECO:0000313" key="1">
    <source>
        <dbReference type="EMBL" id="KAJ0038211.1"/>
    </source>
</evidence>
<organism evidence="1 2">
    <name type="scientific">Pistacia integerrima</name>
    <dbReference type="NCBI Taxonomy" id="434235"/>
    <lineage>
        <taxon>Eukaryota</taxon>
        <taxon>Viridiplantae</taxon>
        <taxon>Streptophyta</taxon>
        <taxon>Embryophyta</taxon>
        <taxon>Tracheophyta</taxon>
        <taxon>Spermatophyta</taxon>
        <taxon>Magnoliopsida</taxon>
        <taxon>eudicotyledons</taxon>
        <taxon>Gunneridae</taxon>
        <taxon>Pentapetalae</taxon>
        <taxon>rosids</taxon>
        <taxon>malvids</taxon>
        <taxon>Sapindales</taxon>
        <taxon>Anacardiaceae</taxon>
        <taxon>Pistacia</taxon>
    </lineage>
</organism>
<proteinExistence type="predicted"/>
<reference evidence="2" key="1">
    <citation type="journal article" date="2023" name="G3 (Bethesda)">
        <title>Genome assembly and association tests identify interacting loci associated with vigor, precocity, and sex in interspecific pistachio rootstocks.</title>
        <authorList>
            <person name="Palmer W."/>
            <person name="Jacygrad E."/>
            <person name="Sagayaradj S."/>
            <person name="Cavanaugh K."/>
            <person name="Han R."/>
            <person name="Bertier L."/>
            <person name="Beede B."/>
            <person name="Kafkas S."/>
            <person name="Golino D."/>
            <person name="Preece J."/>
            <person name="Michelmore R."/>
        </authorList>
    </citation>
    <scope>NUCLEOTIDE SEQUENCE [LARGE SCALE GENOMIC DNA]</scope>
</reference>
<keyword evidence="2" id="KW-1185">Reference proteome</keyword>
<dbReference type="Proteomes" id="UP001163603">
    <property type="component" value="Chromosome 6"/>
</dbReference>
<name>A0ACC0YLQ1_9ROSI</name>
<gene>
    <name evidence="1" type="ORF">Pint_22641</name>
</gene>